<dbReference type="Proteomes" id="UP000030437">
    <property type="component" value="Unassembled WGS sequence"/>
</dbReference>
<dbReference type="OrthoDB" id="9811471at2"/>
<evidence type="ECO:0000313" key="4">
    <source>
        <dbReference type="Proteomes" id="UP000030437"/>
    </source>
</evidence>
<dbReference type="PANTHER" id="PTHR11895:SF7">
    <property type="entry name" value="GLUTAMYL-TRNA(GLN) AMIDOTRANSFERASE SUBUNIT A, MITOCHONDRIAL"/>
    <property type="match status" value="1"/>
</dbReference>
<name>A0A0A3IPX7_9BACI</name>
<organism evidence="3 4">
    <name type="scientific">Lysinibacillus odysseyi 34hs-1 = NBRC 100172</name>
    <dbReference type="NCBI Taxonomy" id="1220589"/>
    <lineage>
        <taxon>Bacteria</taxon>
        <taxon>Bacillati</taxon>
        <taxon>Bacillota</taxon>
        <taxon>Bacilli</taxon>
        <taxon>Bacillales</taxon>
        <taxon>Bacillaceae</taxon>
        <taxon>Lysinibacillus</taxon>
    </lineage>
</organism>
<dbReference type="PANTHER" id="PTHR11895">
    <property type="entry name" value="TRANSAMIDASE"/>
    <property type="match status" value="1"/>
</dbReference>
<evidence type="ECO:0000256" key="1">
    <source>
        <dbReference type="ARBA" id="ARBA00009199"/>
    </source>
</evidence>
<dbReference type="InterPro" id="IPR023631">
    <property type="entry name" value="Amidase_dom"/>
</dbReference>
<dbReference type="Gene3D" id="3.90.1300.10">
    <property type="entry name" value="Amidase signature (AS) domain"/>
    <property type="match status" value="1"/>
</dbReference>
<proteinExistence type="inferred from homology"/>
<protein>
    <submittedName>
        <fullName evidence="3">Glutamyl-tRNA amidotransferase</fullName>
    </submittedName>
</protein>
<dbReference type="GO" id="GO:0016740">
    <property type="term" value="F:transferase activity"/>
    <property type="evidence" value="ECO:0007669"/>
    <property type="project" value="UniProtKB-KW"/>
</dbReference>
<dbReference type="AlphaFoldDB" id="A0A0A3IPX7"/>
<keyword evidence="4" id="KW-1185">Reference proteome</keyword>
<keyword evidence="3" id="KW-0808">Transferase</keyword>
<evidence type="ECO:0000259" key="2">
    <source>
        <dbReference type="Pfam" id="PF01425"/>
    </source>
</evidence>
<feature type="domain" description="Amidase" evidence="2">
    <location>
        <begin position="25"/>
        <end position="445"/>
    </location>
</feature>
<dbReference type="SUPFAM" id="SSF75304">
    <property type="entry name" value="Amidase signature (AS) enzymes"/>
    <property type="match status" value="1"/>
</dbReference>
<dbReference type="STRING" id="1220589.CD32_10005"/>
<dbReference type="eggNOG" id="COG0154">
    <property type="taxonomic scope" value="Bacteria"/>
</dbReference>
<dbReference type="EMBL" id="JPVP01000054">
    <property type="protein sequence ID" value="KGR85535.1"/>
    <property type="molecule type" value="Genomic_DNA"/>
</dbReference>
<dbReference type="RefSeq" id="WP_036154031.1">
    <property type="nucleotide sequence ID" value="NZ_AVCX01000007.1"/>
</dbReference>
<evidence type="ECO:0000313" key="3">
    <source>
        <dbReference type="EMBL" id="KGR85535.1"/>
    </source>
</evidence>
<gene>
    <name evidence="3" type="ORF">CD32_10005</name>
</gene>
<dbReference type="InterPro" id="IPR036928">
    <property type="entry name" value="AS_sf"/>
</dbReference>
<reference evidence="3 4" key="1">
    <citation type="submission" date="2014-02" db="EMBL/GenBank/DDBJ databases">
        <title>Draft genome sequence of Lysinibacillus odysseyi NBRC 100172.</title>
        <authorList>
            <person name="Zhang F."/>
            <person name="Wang G."/>
            <person name="Zhang L."/>
        </authorList>
    </citation>
    <scope>NUCLEOTIDE SEQUENCE [LARGE SCALE GENOMIC DNA]</scope>
    <source>
        <strain evidence="3 4">NBRC 100172</strain>
    </source>
</reference>
<comment type="similarity">
    <text evidence="1">Belongs to the amidase family.</text>
</comment>
<sequence>MTDIAFLTATELAPLLQTKQLSPVELMKQVLERIEKMDPSINAYITTLNESAGKQAQEAETAIMQGEYKGLLHGIPIGIKDNYQTKGIRTTGGSKLFRDFIPEQTAPSVDKLQAAGGIIIGKLNMNELGAGSTGTNQLFGTTKNPWNTEHMPGGSSGGSGAALAAGMATLTTGTDTWGSNRIPAAMSGVYGLKPTYGLISTYGILPTAWSLDHAGPLARSASDIALMLQYMAGYDPNDPASLKAAVPDYTADLNKGINGIKIGIPTYYREGLEPEVEKLFNKAVSTLQTMGVEIKELVIPELSMSTFSGFVISAGEAAAANYEPLQMQSAAYAQDTRALLLSGTLTSATQYMKAQQARRKLVKAFQKAFDEVDIILGPTIPITAPAIGKNWAEQNLGVTARCLPFAVPANLTGIPSLSVPIGLCSNGLPAAMQFMGRHLSEKQLLQIGAAWESTKPLSYMMDETD</sequence>
<accession>A0A0A3IPX7</accession>
<dbReference type="Pfam" id="PF01425">
    <property type="entry name" value="Amidase"/>
    <property type="match status" value="1"/>
</dbReference>
<dbReference type="InterPro" id="IPR000120">
    <property type="entry name" value="Amidase"/>
</dbReference>
<comment type="caution">
    <text evidence="3">The sequence shown here is derived from an EMBL/GenBank/DDBJ whole genome shotgun (WGS) entry which is preliminary data.</text>
</comment>